<dbReference type="PRINTS" id="PR00499">
    <property type="entry name" value="P67PHOX"/>
</dbReference>
<dbReference type="SMART" id="SM00326">
    <property type="entry name" value="SH3"/>
    <property type="match status" value="4"/>
</dbReference>
<dbReference type="CDD" id="cd00174">
    <property type="entry name" value="SH3"/>
    <property type="match status" value="4"/>
</dbReference>
<feature type="compositionally biased region" description="Pro residues" evidence="3">
    <location>
        <begin position="362"/>
        <end position="374"/>
    </location>
</feature>
<feature type="compositionally biased region" description="Basic residues" evidence="3">
    <location>
        <begin position="89"/>
        <end position="99"/>
    </location>
</feature>
<feature type="domain" description="SH3" evidence="4">
    <location>
        <begin position="452"/>
        <end position="511"/>
    </location>
</feature>
<feature type="compositionally biased region" description="Polar residues" evidence="3">
    <location>
        <begin position="110"/>
        <end position="123"/>
    </location>
</feature>
<evidence type="ECO:0000256" key="3">
    <source>
        <dbReference type="SAM" id="MobiDB-lite"/>
    </source>
</evidence>
<feature type="compositionally biased region" description="Low complexity" evidence="3">
    <location>
        <begin position="252"/>
        <end position="265"/>
    </location>
</feature>
<evidence type="ECO:0000313" key="5">
    <source>
        <dbReference type="EMBL" id="KAK8784118.1"/>
    </source>
</evidence>
<feature type="compositionally biased region" description="Low complexity" evidence="3">
    <location>
        <begin position="176"/>
        <end position="196"/>
    </location>
</feature>
<dbReference type="PROSITE" id="PS50002">
    <property type="entry name" value="SH3"/>
    <property type="match status" value="4"/>
</dbReference>
<feature type="compositionally biased region" description="Polar residues" evidence="3">
    <location>
        <begin position="331"/>
        <end position="340"/>
    </location>
</feature>
<evidence type="ECO:0000259" key="4">
    <source>
        <dbReference type="PROSITE" id="PS50002"/>
    </source>
</evidence>
<feature type="domain" description="SH3" evidence="4">
    <location>
        <begin position="512"/>
        <end position="571"/>
    </location>
</feature>
<feature type="region of interest" description="Disordered" evidence="3">
    <location>
        <begin position="289"/>
        <end position="393"/>
    </location>
</feature>
<evidence type="ECO:0000313" key="6">
    <source>
        <dbReference type="Proteomes" id="UP001321473"/>
    </source>
</evidence>
<reference evidence="5 6" key="1">
    <citation type="journal article" date="2023" name="Arcadia Sci">
        <title>De novo assembly of a long-read Amblyomma americanum tick genome.</title>
        <authorList>
            <person name="Chou S."/>
            <person name="Poskanzer K.E."/>
            <person name="Rollins M."/>
            <person name="Thuy-Boun P.S."/>
        </authorList>
    </citation>
    <scope>NUCLEOTIDE SEQUENCE [LARGE SCALE GENOMIC DNA]</scope>
    <source>
        <strain evidence="5">F_SG_1</strain>
        <tissue evidence="5">Salivary glands</tissue>
    </source>
</reference>
<comment type="caution">
    <text evidence="5">The sequence shown here is derived from an EMBL/GenBank/DDBJ whole genome shotgun (WGS) entry which is preliminary data.</text>
</comment>
<protein>
    <recommendedName>
        <fullName evidence="4">SH3 domain-containing protein</fullName>
    </recommendedName>
</protein>
<dbReference type="PANTHER" id="PTHR14167">
    <property type="entry name" value="SH3 DOMAIN-CONTAINING"/>
    <property type="match status" value="1"/>
</dbReference>
<feature type="domain" description="SH3" evidence="4">
    <location>
        <begin position="576"/>
        <end position="637"/>
    </location>
</feature>
<dbReference type="Pfam" id="PF00018">
    <property type="entry name" value="SH3_1"/>
    <property type="match status" value="3"/>
</dbReference>
<dbReference type="InterPro" id="IPR050384">
    <property type="entry name" value="Endophilin_SH3RF"/>
</dbReference>
<dbReference type="InterPro" id="IPR001452">
    <property type="entry name" value="SH3_domain"/>
</dbReference>
<sequence>MARPVEVHVLVIAGRVYSAARLIANGTQSAPTLCAPMATKPLRPAPPPPLPKASAHLQPPSLAQRDSNNNKNERKNGVAPSRPTVIRPKVVHTPKKKPPPRPPPPKVGSFHSQRNSVQNESQSGGNGIAADIDVLFGTAVKKDGSSWTAPNGTSSSLFSRRTGLVRGQLNLFGSTGKSQQKGAQQQARKGPAPRQPVGAAGTGARSSFRKGAAPAPPVPPHRVGSTVGTSAGKDSSSLLISFDSPPASPTCSVASGSSGTSSAASGGHGVGNGAPVSLLDLDVPPLQDVPWSGSRGLPHSRTTTFWGPSHEAGAGDATPQDDAWNFPRNASLPSLSQEASLPSCDPWNFPETDDNSPTEEWSPPPPMHPPPAPPVEEISAQQDLSGAAVAKQDYQSSAPGQLSLKVHDLVALISEEGSEWYRGRCGNEEGLVPKRCLDVLVPPRKSSAENGIAVACRRALYDFEAESSQELSLRQGDTVRLLGVLDSDWALGELHGKRGRFPLAFLEPEAQPAGCPAIALYSFNAEQDGDLGFAEGDTVVVLSRINKDWLYGEHTGKRGQFPASFVQPILKNTSTKGIDIYRAAFAFEAQHADELTLHPGDKVQVTCKVNSDWWQGRLLGTTSSEGIFPAAFVESLS</sequence>
<gene>
    <name evidence="5" type="ORF">V5799_009516</name>
</gene>
<dbReference type="EMBL" id="JARKHS020004853">
    <property type="protein sequence ID" value="KAK8784118.1"/>
    <property type="molecule type" value="Genomic_DNA"/>
</dbReference>
<feature type="compositionally biased region" description="Polar residues" evidence="3">
    <location>
        <begin position="226"/>
        <end position="239"/>
    </location>
</feature>
<dbReference type="Gene3D" id="2.30.30.40">
    <property type="entry name" value="SH3 Domains"/>
    <property type="match status" value="4"/>
</dbReference>
<keyword evidence="1 2" id="KW-0728">SH3 domain</keyword>
<keyword evidence="6" id="KW-1185">Reference proteome</keyword>
<feature type="region of interest" description="Disordered" evidence="3">
    <location>
        <begin position="35"/>
        <end position="128"/>
    </location>
</feature>
<proteinExistence type="predicted"/>
<organism evidence="5 6">
    <name type="scientific">Amblyomma americanum</name>
    <name type="common">Lone star tick</name>
    <dbReference type="NCBI Taxonomy" id="6943"/>
    <lineage>
        <taxon>Eukaryota</taxon>
        <taxon>Metazoa</taxon>
        <taxon>Ecdysozoa</taxon>
        <taxon>Arthropoda</taxon>
        <taxon>Chelicerata</taxon>
        <taxon>Arachnida</taxon>
        <taxon>Acari</taxon>
        <taxon>Parasitiformes</taxon>
        <taxon>Ixodida</taxon>
        <taxon>Ixodoidea</taxon>
        <taxon>Ixodidae</taxon>
        <taxon>Amblyomminae</taxon>
        <taxon>Amblyomma</taxon>
    </lineage>
</organism>
<feature type="region of interest" description="Disordered" evidence="3">
    <location>
        <begin position="172"/>
        <end position="269"/>
    </location>
</feature>
<dbReference type="Proteomes" id="UP001321473">
    <property type="component" value="Unassembled WGS sequence"/>
</dbReference>
<dbReference type="SUPFAM" id="SSF50044">
    <property type="entry name" value="SH3-domain"/>
    <property type="match status" value="4"/>
</dbReference>
<dbReference type="Pfam" id="PF14604">
    <property type="entry name" value="SH3_9"/>
    <property type="match status" value="1"/>
</dbReference>
<evidence type="ECO:0000256" key="1">
    <source>
        <dbReference type="ARBA" id="ARBA00022443"/>
    </source>
</evidence>
<evidence type="ECO:0000256" key="2">
    <source>
        <dbReference type="PROSITE-ProRule" id="PRU00192"/>
    </source>
</evidence>
<dbReference type="PRINTS" id="PR00452">
    <property type="entry name" value="SH3DOMAIN"/>
</dbReference>
<dbReference type="AlphaFoldDB" id="A0AAQ4FC05"/>
<feature type="domain" description="SH3" evidence="4">
    <location>
        <begin position="383"/>
        <end position="442"/>
    </location>
</feature>
<name>A0AAQ4FC05_AMBAM</name>
<accession>A0AAQ4FC05</accession>
<dbReference type="InterPro" id="IPR036028">
    <property type="entry name" value="SH3-like_dom_sf"/>
</dbReference>